<evidence type="ECO:0000313" key="1">
    <source>
        <dbReference type="EMBL" id="JAH92312.1"/>
    </source>
</evidence>
<name>A0A0E9WPN4_ANGAN</name>
<dbReference type="AlphaFoldDB" id="A0A0E9WPN4"/>
<organism evidence="1">
    <name type="scientific">Anguilla anguilla</name>
    <name type="common">European freshwater eel</name>
    <name type="synonym">Muraena anguilla</name>
    <dbReference type="NCBI Taxonomy" id="7936"/>
    <lineage>
        <taxon>Eukaryota</taxon>
        <taxon>Metazoa</taxon>
        <taxon>Chordata</taxon>
        <taxon>Craniata</taxon>
        <taxon>Vertebrata</taxon>
        <taxon>Euteleostomi</taxon>
        <taxon>Actinopterygii</taxon>
        <taxon>Neopterygii</taxon>
        <taxon>Teleostei</taxon>
        <taxon>Anguilliformes</taxon>
        <taxon>Anguillidae</taxon>
        <taxon>Anguilla</taxon>
    </lineage>
</organism>
<reference evidence="1" key="1">
    <citation type="submission" date="2014-11" db="EMBL/GenBank/DDBJ databases">
        <authorList>
            <person name="Amaro Gonzalez C."/>
        </authorList>
    </citation>
    <scope>NUCLEOTIDE SEQUENCE</scope>
</reference>
<reference evidence="1" key="2">
    <citation type="journal article" date="2015" name="Fish Shellfish Immunol.">
        <title>Early steps in the European eel (Anguilla anguilla)-Vibrio vulnificus interaction in the gills: Role of the RtxA13 toxin.</title>
        <authorList>
            <person name="Callol A."/>
            <person name="Pajuelo D."/>
            <person name="Ebbesson L."/>
            <person name="Teles M."/>
            <person name="MacKenzie S."/>
            <person name="Amaro C."/>
        </authorList>
    </citation>
    <scope>NUCLEOTIDE SEQUENCE</scope>
</reference>
<protein>
    <submittedName>
        <fullName evidence="1">Uncharacterized protein</fullName>
    </submittedName>
</protein>
<proteinExistence type="predicted"/>
<accession>A0A0E9WPN4</accession>
<dbReference type="EMBL" id="GBXM01016265">
    <property type="protein sequence ID" value="JAH92312.1"/>
    <property type="molecule type" value="Transcribed_RNA"/>
</dbReference>
<sequence>MTTTVWKHLSHLSSIHSCLTTFPTMHYETGGTPSGF</sequence>